<proteinExistence type="predicted"/>
<dbReference type="AlphaFoldDB" id="A0A381N5M1"/>
<evidence type="ECO:0000259" key="1">
    <source>
        <dbReference type="Pfam" id="PF02627"/>
    </source>
</evidence>
<dbReference type="PANTHER" id="PTHR34846">
    <property type="entry name" value="4-CARBOXYMUCONOLACTONE DECARBOXYLASE FAMILY PROTEIN (AFU_ORTHOLOGUE AFUA_6G11590)"/>
    <property type="match status" value="1"/>
</dbReference>
<name>A0A381N5M1_9ZZZZ</name>
<accession>A0A381N5M1</accession>
<feature type="domain" description="Carboxymuconolactone decarboxylase-like" evidence="1">
    <location>
        <begin position="51"/>
        <end position="124"/>
    </location>
</feature>
<organism evidence="2">
    <name type="scientific">marine metagenome</name>
    <dbReference type="NCBI Taxonomy" id="408172"/>
    <lineage>
        <taxon>unclassified sequences</taxon>
        <taxon>metagenomes</taxon>
        <taxon>ecological metagenomes</taxon>
    </lineage>
</organism>
<dbReference type="PANTHER" id="PTHR34846:SF5">
    <property type="entry name" value="CARBOXYMUCONOLACTONE DECARBOXYLASE-LIKE DOMAIN-CONTAINING PROTEIN"/>
    <property type="match status" value="1"/>
</dbReference>
<evidence type="ECO:0000313" key="2">
    <source>
        <dbReference type="EMBL" id="SUZ49354.1"/>
    </source>
</evidence>
<dbReference type="Pfam" id="PF02627">
    <property type="entry name" value="CMD"/>
    <property type="match status" value="1"/>
</dbReference>
<protein>
    <recommendedName>
        <fullName evidence="1">Carboxymuconolactone decarboxylase-like domain-containing protein</fullName>
    </recommendedName>
</protein>
<dbReference type="InterPro" id="IPR003779">
    <property type="entry name" value="CMD-like"/>
</dbReference>
<gene>
    <name evidence="2" type="ORF">METZ01_LOCUS2208</name>
</gene>
<dbReference type="InterPro" id="IPR029032">
    <property type="entry name" value="AhpD-like"/>
</dbReference>
<dbReference type="SUPFAM" id="SSF69118">
    <property type="entry name" value="AhpD-like"/>
    <property type="match status" value="1"/>
</dbReference>
<reference evidence="2" key="1">
    <citation type="submission" date="2018-05" db="EMBL/GenBank/DDBJ databases">
        <authorList>
            <person name="Lanie J.A."/>
            <person name="Ng W.-L."/>
            <person name="Kazmierczak K.M."/>
            <person name="Andrzejewski T.M."/>
            <person name="Davidsen T.M."/>
            <person name="Wayne K.J."/>
            <person name="Tettelin H."/>
            <person name="Glass J.I."/>
            <person name="Rusch D."/>
            <person name="Podicherti R."/>
            <person name="Tsui H.-C.T."/>
            <person name="Winkler M.E."/>
        </authorList>
    </citation>
    <scope>NUCLEOTIDE SEQUENCE</scope>
</reference>
<sequence>MTKIRPDTPRVEPLPEVLEEAKEAMKNSPANAANVTATLAHNEMVSTGIGRFSRRLLFKGTVPARLREMVILRMGWNCQSVYEFGQHTLFGLDIGLTQDEIYWLTRPVADYDWQQDEQALLEMVDDLFNDDCVSDATWGQLAQLFSSSDILEFMAAALQYRLVSGLLNSCGVQRDEGVPGWPEAPQATV</sequence>
<dbReference type="GO" id="GO:0051920">
    <property type="term" value="F:peroxiredoxin activity"/>
    <property type="evidence" value="ECO:0007669"/>
    <property type="project" value="InterPro"/>
</dbReference>
<dbReference type="EMBL" id="UINC01000111">
    <property type="protein sequence ID" value="SUZ49354.1"/>
    <property type="molecule type" value="Genomic_DNA"/>
</dbReference>
<dbReference type="Gene3D" id="1.20.1290.10">
    <property type="entry name" value="AhpD-like"/>
    <property type="match status" value="1"/>
</dbReference>